<feature type="non-terminal residue" evidence="1">
    <location>
        <position position="1"/>
    </location>
</feature>
<protein>
    <submittedName>
        <fullName evidence="1">Uncharacterized protein</fullName>
    </submittedName>
</protein>
<comment type="caution">
    <text evidence="1">The sequence shown here is derived from an EMBL/GenBank/DDBJ whole genome shotgun (WGS) entry which is preliminary data.</text>
</comment>
<dbReference type="EMBL" id="BKCJ011381118">
    <property type="protein sequence ID" value="GFD27954.1"/>
    <property type="molecule type" value="Genomic_DNA"/>
</dbReference>
<organism evidence="1">
    <name type="scientific">Tanacetum cinerariifolium</name>
    <name type="common">Dalmatian daisy</name>
    <name type="synonym">Chrysanthemum cinerariifolium</name>
    <dbReference type="NCBI Taxonomy" id="118510"/>
    <lineage>
        <taxon>Eukaryota</taxon>
        <taxon>Viridiplantae</taxon>
        <taxon>Streptophyta</taxon>
        <taxon>Embryophyta</taxon>
        <taxon>Tracheophyta</taxon>
        <taxon>Spermatophyta</taxon>
        <taxon>Magnoliopsida</taxon>
        <taxon>eudicotyledons</taxon>
        <taxon>Gunneridae</taxon>
        <taxon>Pentapetalae</taxon>
        <taxon>asterids</taxon>
        <taxon>campanulids</taxon>
        <taxon>Asterales</taxon>
        <taxon>Asteraceae</taxon>
        <taxon>Asteroideae</taxon>
        <taxon>Anthemideae</taxon>
        <taxon>Anthemidinae</taxon>
        <taxon>Tanacetum</taxon>
    </lineage>
</organism>
<dbReference type="AlphaFoldDB" id="A0A699V791"/>
<name>A0A699V791_TANCI</name>
<reference evidence="1" key="1">
    <citation type="journal article" date="2019" name="Sci. Rep.">
        <title>Draft genome of Tanacetum cinerariifolium, the natural source of mosquito coil.</title>
        <authorList>
            <person name="Yamashiro T."/>
            <person name="Shiraishi A."/>
            <person name="Satake H."/>
            <person name="Nakayama K."/>
        </authorList>
    </citation>
    <scope>NUCLEOTIDE SEQUENCE</scope>
</reference>
<evidence type="ECO:0000313" key="1">
    <source>
        <dbReference type="EMBL" id="GFD27954.1"/>
    </source>
</evidence>
<proteinExistence type="predicted"/>
<gene>
    <name evidence="1" type="ORF">Tci_899923</name>
</gene>
<sequence>GGQELKMNICWEDDDHVICQQFGFEE</sequence>
<accession>A0A699V791</accession>